<evidence type="ECO:0000313" key="7">
    <source>
        <dbReference type="Proteomes" id="UP000288716"/>
    </source>
</evidence>
<feature type="transmembrane region" description="Helical" evidence="5">
    <location>
        <begin position="239"/>
        <end position="261"/>
    </location>
</feature>
<feature type="transmembrane region" description="Helical" evidence="5">
    <location>
        <begin position="206"/>
        <end position="227"/>
    </location>
</feature>
<gene>
    <name evidence="6" type="ORF">B4U80_11923</name>
</gene>
<evidence type="ECO:0000313" key="6">
    <source>
        <dbReference type="EMBL" id="RWS21140.1"/>
    </source>
</evidence>
<dbReference type="GO" id="GO:0016020">
    <property type="term" value="C:membrane"/>
    <property type="evidence" value="ECO:0007669"/>
    <property type="project" value="UniProtKB-SubCell"/>
</dbReference>
<dbReference type="SUPFAM" id="SSF103473">
    <property type="entry name" value="MFS general substrate transporter"/>
    <property type="match status" value="1"/>
</dbReference>
<dbReference type="Proteomes" id="UP000288716">
    <property type="component" value="Unassembled WGS sequence"/>
</dbReference>
<dbReference type="EMBL" id="NCKV01013521">
    <property type="protein sequence ID" value="RWS21140.1"/>
    <property type="molecule type" value="Genomic_DNA"/>
</dbReference>
<keyword evidence="7" id="KW-1185">Reference proteome</keyword>
<dbReference type="PANTHER" id="PTHR23507:SF1">
    <property type="entry name" value="FI18259P1-RELATED"/>
    <property type="match status" value="1"/>
</dbReference>
<dbReference type="InterPro" id="IPR011701">
    <property type="entry name" value="MFS"/>
</dbReference>
<evidence type="ECO:0000256" key="4">
    <source>
        <dbReference type="ARBA" id="ARBA00023136"/>
    </source>
</evidence>
<comment type="caution">
    <text evidence="6">The sequence shown here is derived from an EMBL/GenBank/DDBJ whole genome shotgun (WGS) entry which is preliminary data.</text>
</comment>
<sequence length="326" mass="35821">FVFALGQTLGQYLGGVMLQTKPIGKHSLHNYVGVFIVSIICHVIAFLWLLIAFVERKSESLLDEAINNSENDNSVQESNQSTNVFSGMFQWRNACETLQTCFKKRQNGGRIQLWTLIIALYIVDVIGIGQQSIEFQFVEGAYGWNATVYSYVSALANVYNSVTMALLTYILVRKIKTGELMLAVIGVVSALAAMIIKGSILIPAAYVLSVIVGSPMSMSFVGLKSAISNLIEKEEAGKVFSVITVIESTVKVVSTFVFTITLKLVIHKQPGLLYEYLAFAFLLPLLAIVFIELIYGQKRGNEDISSPIVVDNTGNIQHVSINDCDA</sequence>
<accession>A0A443S0U6</accession>
<dbReference type="PANTHER" id="PTHR23507">
    <property type="entry name" value="ZGC:174356"/>
    <property type="match status" value="1"/>
</dbReference>
<keyword evidence="4 5" id="KW-0472">Membrane</keyword>
<dbReference type="VEuPathDB" id="VectorBase:LDEU010900"/>
<evidence type="ECO:0008006" key="8">
    <source>
        <dbReference type="Google" id="ProtNLM"/>
    </source>
</evidence>
<feature type="transmembrane region" description="Helical" evidence="5">
    <location>
        <begin position="273"/>
        <end position="295"/>
    </location>
</feature>
<feature type="transmembrane region" description="Helical" evidence="5">
    <location>
        <begin position="148"/>
        <end position="172"/>
    </location>
</feature>
<evidence type="ECO:0000256" key="1">
    <source>
        <dbReference type="ARBA" id="ARBA00004141"/>
    </source>
</evidence>
<evidence type="ECO:0000256" key="5">
    <source>
        <dbReference type="SAM" id="Phobius"/>
    </source>
</evidence>
<name>A0A443S0U6_9ACAR</name>
<dbReference type="Pfam" id="PF07690">
    <property type="entry name" value="MFS_1"/>
    <property type="match status" value="1"/>
</dbReference>
<reference evidence="6 7" key="1">
    <citation type="journal article" date="2018" name="Gigascience">
        <title>Genomes of trombidid mites reveal novel predicted allergens and laterally-transferred genes associated with secondary metabolism.</title>
        <authorList>
            <person name="Dong X."/>
            <person name="Chaisiri K."/>
            <person name="Xia D."/>
            <person name="Armstrong S.D."/>
            <person name="Fang Y."/>
            <person name="Donnelly M.J."/>
            <person name="Kadowaki T."/>
            <person name="McGarry J.W."/>
            <person name="Darby A.C."/>
            <person name="Makepeace B.L."/>
        </authorList>
    </citation>
    <scope>NUCLEOTIDE SEQUENCE [LARGE SCALE GENOMIC DNA]</scope>
    <source>
        <strain evidence="6">UoL-UT</strain>
    </source>
</reference>
<keyword evidence="3 5" id="KW-1133">Transmembrane helix</keyword>
<dbReference type="GO" id="GO:0022857">
    <property type="term" value="F:transmembrane transporter activity"/>
    <property type="evidence" value="ECO:0007669"/>
    <property type="project" value="InterPro"/>
</dbReference>
<comment type="subcellular location">
    <subcellularLocation>
        <location evidence="1">Membrane</location>
        <topology evidence="1">Multi-pass membrane protein</topology>
    </subcellularLocation>
</comment>
<proteinExistence type="predicted"/>
<keyword evidence="2 5" id="KW-0812">Transmembrane</keyword>
<dbReference type="InterPro" id="IPR036259">
    <property type="entry name" value="MFS_trans_sf"/>
</dbReference>
<dbReference type="OrthoDB" id="6415315at2759"/>
<evidence type="ECO:0000256" key="2">
    <source>
        <dbReference type="ARBA" id="ARBA00022692"/>
    </source>
</evidence>
<feature type="transmembrane region" description="Helical" evidence="5">
    <location>
        <begin position="31"/>
        <end position="54"/>
    </location>
</feature>
<feature type="transmembrane region" description="Helical" evidence="5">
    <location>
        <begin position="179"/>
        <end position="200"/>
    </location>
</feature>
<organism evidence="6 7">
    <name type="scientific">Leptotrombidium deliense</name>
    <dbReference type="NCBI Taxonomy" id="299467"/>
    <lineage>
        <taxon>Eukaryota</taxon>
        <taxon>Metazoa</taxon>
        <taxon>Ecdysozoa</taxon>
        <taxon>Arthropoda</taxon>
        <taxon>Chelicerata</taxon>
        <taxon>Arachnida</taxon>
        <taxon>Acari</taxon>
        <taxon>Acariformes</taxon>
        <taxon>Trombidiformes</taxon>
        <taxon>Prostigmata</taxon>
        <taxon>Anystina</taxon>
        <taxon>Parasitengona</taxon>
        <taxon>Trombiculoidea</taxon>
        <taxon>Trombiculidae</taxon>
        <taxon>Leptotrombidium</taxon>
    </lineage>
</organism>
<protein>
    <recommendedName>
        <fullName evidence="8">Proton-coupled folate transporter-like protein</fullName>
    </recommendedName>
</protein>
<dbReference type="AlphaFoldDB" id="A0A443S0U6"/>
<evidence type="ECO:0000256" key="3">
    <source>
        <dbReference type="ARBA" id="ARBA00022989"/>
    </source>
</evidence>
<feature type="non-terminal residue" evidence="6">
    <location>
        <position position="1"/>
    </location>
</feature>
<dbReference type="Gene3D" id="1.20.1250.20">
    <property type="entry name" value="MFS general substrate transporter like domains"/>
    <property type="match status" value="1"/>
</dbReference>
<feature type="transmembrane region" description="Helical" evidence="5">
    <location>
        <begin position="111"/>
        <end position="128"/>
    </location>
</feature>